<dbReference type="AlphaFoldDB" id="A0AAF1BC67"/>
<keyword evidence="1 4" id="KW-0479">Metal-binding</keyword>
<evidence type="ECO:0000313" key="7">
    <source>
        <dbReference type="EMBL" id="WOH12578.1"/>
    </source>
</evidence>
<dbReference type="InterPro" id="IPR001293">
    <property type="entry name" value="Znf_TRAF"/>
</dbReference>
<evidence type="ECO:0000256" key="3">
    <source>
        <dbReference type="ARBA" id="ARBA00022833"/>
    </source>
</evidence>
<dbReference type="Gene3D" id="3.30.40.10">
    <property type="entry name" value="Zinc/RING finger domain, C3HC4 (zinc finger)"/>
    <property type="match status" value="1"/>
</dbReference>
<organism evidence="7 8">
    <name type="scientific">Daucus carota subsp. sativus</name>
    <name type="common">Carrot</name>
    <dbReference type="NCBI Taxonomy" id="79200"/>
    <lineage>
        <taxon>Eukaryota</taxon>
        <taxon>Viridiplantae</taxon>
        <taxon>Streptophyta</taxon>
        <taxon>Embryophyta</taxon>
        <taxon>Tracheophyta</taxon>
        <taxon>Spermatophyta</taxon>
        <taxon>Magnoliopsida</taxon>
        <taxon>eudicotyledons</taxon>
        <taxon>Gunneridae</taxon>
        <taxon>Pentapetalae</taxon>
        <taxon>asterids</taxon>
        <taxon>campanulids</taxon>
        <taxon>Apiales</taxon>
        <taxon>Apiaceae</taxon>
        <taxon>Apioideae</taxon>
        <taxon>Scandiceae</taxon>
        <taxon>Daucinae</taxon>
        <taxon>Daucus</taxon>
        <taxon>Daucus sect. Daucus</taxon>
    </lineage>
</organism>
<feature type="compositionally biased region" description="Polar residues" evidence="5">
    <location>
        <begin position="492"/>
        <end position="501"/>
    </location>
</feature>
<feature type="compositionally biased region" description="Polar residues" evidence="5">
    <location>
        <begin position="416"/>
        <end position="425"/>
    </location>
</feature>
<keyword evidence="3 4" id="KW-0862">Zinc</keyword>
<feature type="region of interest" description="Disordered" evidence="5">
    <location>
        <begin position="343"/>
        <end position="583"/>
    </location>
</feature>
<dbReference type="PANTHER" id="PTHR10131">
    <property type="entry name" value="TNF RECEPTOR ASSOCIATED FACTOR"/>
    <property type="match status" value="1"/>
</dbReference>
<dbReference type="Proteomes" id="UP000077755">
    <property type="component" value="Chromosome 8"/>
</dbReference>
<dbReference type="EMBL" id="CP093350">
    <property type="protein sequence ID" value="WOH12578.1"/>
    <property type="molecule type" value="Genomic_DNA"/>
</dbReference>
<keyword evidence="2 4" id="KW-0863">Zinc-finger</keyword>
<reference evidence="7" key="1">
    <citation type="journal article" date="2016" name="Nat. Genet.">
        <title>A high-quality carrot genome assembly provides new insights into carotenoid accumulation and asterid genome evolution.</title>
        <authorList>
            <person name="Iorizzo M."/>
            <person name="Ellison S."/>
            <person name="Senalik D."/>
            <person name="Zeng P."/>
            <person name="Satapoomin P."/>
            <person name="Huang J."/>
            <person name="Bowman M."/>
            <person name="Iovene M."/>
            <person name="Sanseverino W."/>
            <person name="Cavagnaro P."/>
            <person name="Yildiz M."/>
            <person name="Macko-Podgorni A."/>
            <person name="Moranska E."/>
            <person name="Grzebelus E."/>
            <person name="Grzebelus D."/>
            <person name="Ashrafi H."/>
            <person name="Zheng Z."/>
            <person name="Cheng S."/>
            <person name="Spooner D."/>
            <person name="Van Deynze A."/>
            <person name="Simon P."/>
        </authorList>
    </citation>
    <scope>NUCLEOTIDE SEQUENCE</scope>
    <source>
        <tissue evidence="7">Leaf</tissue>
    </source>
</reference>
<accession>A0AAF1BC67</accession>
<feature type="compositionally biased region" description="Polar residues" evidence="5">
    <location>
        <begin position="343"/>
        <end position="360"/>
    </location>
</feature>
<dbReference type="PANTHER" id="PTHR10131:SF161">
    <property type="entry name" value="F26K24.24 PROTEIN"/>
    <property type="match status" value="1"/>
</dbReference>
<protein>
    <recommendedName>
        <fullName evidence="6">TRAF-type domain-containing protein</fullName>
    </recommendedName>
</protein>
<dbReference type="InterPro" id="IPR013083">
    <property type="entry name" value="Znf_RING/FYVE/PHD"/>
</dbReference>
<feature type="compositionally biased region" description="Basic and acidic residues" evidence="5">
    <location>
        <begin position="534"/>
        <end position="550"/>
    </location>
</feature>
<evidence type="ECO:0000256" key="1">
    <source>
        <dbReference type="ARBA" id="ARBA00022723"/>
    </source>
</evidence>
<keyword evidence="8" id="KW-1185">Reference proteome</keyword>
<dbReference type="Pfam" id="PF02176">
    <property type="entry name" value="zf-TRAF"/>
    <property type="match status" value="1"/>
</dbReference>
<evidence type="ECO:0000256" key="4">
    <source>
        <dbReference type="PROSITE-ProRule" id="PRU00207"/>
    </source>
</evidence>
<feature type="domain" description="TRAF-type" evidence="6">
    <location>
        <begin position="216"/>
        <end position="272"/>
    </location>
</feature>
<gene>
    <name evidence="7" type="ORF">DCAR_0832083</name>
</gene>
<feature type="compositionally biased region" description="Basic and acidic residues" evidence="5">
    <location>
        <begin position="564"/>
        <end position="583"/>
    </location>
</feature>
<feature type="zinc finger region" description="TRAF-type" evidence="4">
    <location>
        <begin position="216"/>
        <end position="272"/>
    </location>
</feature>
<feature type="compositionally biased region" description="Basic and acidic residues" evidence="5">
    <location>
        <begin position="479"/>
        <end position="491"/>
    </location>
</feature>
<evidence type="ECO:0000256" key="2">
    <source>
        <dbReference type="ARBA" id="ARBA00022771"/>
    </source>
</evidence>
<dbReference type="SUPFAM" id="SSF49599">
    <property type="entry name" value="TRAF domain-like"/>
    <property type="match status" value="1"/>
</dbReference>
<sequence>MDPPPTDGGIERDNFEEVKEGGPMHHCNLFDAEVTHKIAEAFLPGLASACIDNTLGGLFKSPGSVAVAIRKEMVDALIQRSETFVAEAVVLEGEAETEVPEHPFDIISDFIDDFASSKNNFFSRVSGWMLSDMREDKIDEFAQEMEINGFWMIDRRESVAQTLLKNVDFKDAFHCNKKFNTADELVEHLPQCRFRTIHCPNEGCDDQFSAGNSEIHDAVCPFKMLPCEQNCSEILMRRDMDRHCITDCPMKHVSCPFSSIGCASSIPRARLEQHKLENVRDHVLSILQSIHKKASTEDLKHRVDQLIELSSPEQLAKPQNVRPLTTLIKNLEAKLGPLEVMPKTTSSEEIPSQNEGSTDSPKTKEEHVESSNTMEVRTQPPPENKTNDSPIKHIDSPQSSTMHSPARTEEFEDSPTKGSSMQSPAKEQHLAGSSDGNDDQGKNNELMDSPTKDRTRELPAEEKHPVESSVVAEHVPAAKSEEHNVSLDRESPSANDLSTGQAKMDIPMDSAKNDSTRESPAEEYPVDSSTVAKDLADSPTKIEEHKESSERSSLSGNDISTSPAKKDEVENKDLSDPPAKSEV</sequence>
<reference evidence="7" key="2">
    <citation type="submission" date="2022-03" db="EMBL/GenBank/DDBJ databases">
        <title>Draft title - Genomic analysis of global carrot germplasm unveils the trajectory of domestication and the origin of high carotenoid orange carrot.</title>
        <authorList>
            <person name="Iorizzo M."/>
            <person name="Ellison S."/>
            <person name="Senalik D."/>
            <person name="Macko-Podgorni A."/>
            <person name="Grzebelus D."/>
            <person name="Bostan H."/>
            <person name="Rolling W."/>
            <person name="Curaba J."/>
            <person name="Simon P."/>
        </authorList>
    </citation>
    <scope>NUCLEOTIDE SEQUENCE</scope>
    <source>
        <tissue evidence="7">Leaf</tissue>
    </source>
</reference>
<dbReference type="KEGG" id="dcr:108199839"/>
<dbReference type="GO" id="GO:0008270">
    <property type="term" value="F:zinc ion binding"/>
    <property type="evidence" value="ECO:0007669"/>
    <property type="project" value="UniProtKB-KW"/>
</dbReference>
<dbReference type="PROSITE" id="PS50145">
    <property type="entry name" value="ZF_TRAF"/>
    <property type="match status" value="1"/>
</dbReference>
<feature type="compositionally biased region" description="Basic and acidic residues" evidence="5">
    <location>
        <begin position="511"/>
        <end position="520"/>
    </location>
</feature>
<name>A0AAF1BC67_DAUCS</name>
<feature type="compositionally biased region" description="Basic and acidic residues" evidence="5">
    <location>
        <begin position="450"/>
        <end position="466"/>
    </location>
</feature>
<proteinExistence type="predicted"/>
<feature type="compositionally biased region" description="Polar residues" evidence="5">
    <location>
        <begin position="551"/>
        <end position="563"/>
    </location>
</feature>
<evidence type="ECO:0000313" key="8">
    <source>
        <dbReference type="Proteomes" id="UP000077755"/>
    </source>
</evidence>
<evidence type="ECO:0000259" key="6">
    <source>
        <dbReference type="PROSITE" id="PS50145"/>
    </source>
</evidence>
<evidence type="ECO:0000256" key="5">
    <source>
        <dbReference type="SAM" id="MobiDB-lite"/>
    </source>
</evidence>